<feature type="domain" description="AB hydrolase-1" evidence="1">
    <location>
        <begin position="47"/>
        <end position="163"/>
    </location>
</feature>
<evidence type="ECO:0000313" key="2">
    <source>
        <dbReference type="EMBL" id="EXB37133.1"/>
    </source>
</evidence>
<dbReference type="STRING" id="981085.W9QGR9"/>
<dbReference type="EMBL" id="KE343604">
    <property type="protein sequence ID" value="EXB37133.1"/>
    <property type="molecule type" value="Genomic_DNA"/>
</dbReference>
<dbReference type="InterPro" id="IPR052370">
    <property type="entry name" value="Meta-cleavage_hydrolase"/>
</dbReference>
<dbReference type="Pfam" id="PF00561">
    <property type="entry name" value="Abhydrolase_1"/>
    <property type="match status" value="1"/>
</dbReference>
<proteinExistence type="predicted"/>
<sequence>MVNIFVCLVNPLLHAAMNLLGLKRQKLEIEQGTIMNFWVSAKTLDKPVLVLLHGFAANGVVTWMFQIPALTREFSVFVPDFLFFGDSFSESGKRSPEFQAECLAKGLKLLGVERCVVVAFSYGGFVGFKLAELWPELVRHLVVSGSVVGLTQSLSNERLPRIGFKSWSELLVPKTVEDLKRLFFVVTQKKLWFPSWAFRHYLEVMFNNRREKVELLEALVINDEDYFIPNFSLQSIHFLVGEDDKIFNLKMVQDVVLSKGQTAFLRLYGLKPQTVEINPGTVIHFWAPSQVVESYKYRQVKPATKRTSTILCRNWGAGVAPQVFVPDPLHFGGSRTDWSPKFHADCLAKGLKLLGVKSCTVVGRSYGGIVGSKMAESDLKLVKCRADNTGHGTTTSHENT</sequence>
<name>W9QGR9_9ROSA</name>
<dbReference type="AlphaFoldDB" id="W9QGR9"/>
<dbReference type="eggNOG" id="KOG1454">
    <property type="taxonomic scope" value="Eukaryota"/>
</dbReference>
<gene>
    <name evidence="2" type="ORF">L484_018556</name>
</gene>
<protein>
    <recommendedName>
        <fullName evidence="1">AB hydrolase-1 domain-containing protein</fullName>
    </recommendedName>
</protein>
<dbReference type="PANTHER" id="PTHR43139">
    <property type="entry name" value="SI:DKEY-122A22.2"/>
    <property type="match status" value="1"/>
</dbReference>
<dbReference type="Gene3D" id="3.40.50.1820">
    <property type="entry name" value="alpha/beta hydrolase"/>
    <property type="match status" value="2"/>
</dbReference>
<dbReference type="InterPro" id="IPR000073">
    <property type="entry name" value="AB_hydrolase_1"/>
</dbReference>
<organism evidence="2 3">
    <name type="scientific">Morus notabilis</name>
    <dbReference type="NCBI Taxonomy" id="981085"/>
    <lineage>
        <taxon>Eukaryota</taxon>
        <taxon>Viridiplantae</taxon>
        <taxon>Streptophyta</taxon>
        <taxon>Embryophyta</taxon>
        <taxon>Tracheophyta</taxon>
        <taxon>Spermatophyta</taxon>
        <taxon>Magnoliopsida</taxon>
        <taxon>eudicotyledons</taxon>
        <taxon>Gunneridae</taxon>
        <taxon>Pentapetalae</taxon>
        <taxon>rosids</taxon>
        <taxon>fabids</taxon>
        <taxon>Rosales</taxon>
        <taxon>Moraceae</taxon>
        <taxon>Moreae</taxon>
        <taxon>Morus</taxon>
    </lineage>
</organism>
<keyword evidence="3" id="KW-1185">Reference proteome</keyword>
<dbReference type="PANTHER" id="PTHR43139:SF22">
    <property type="entry name" value="AB HYDROLASE-1 DOMAIN-CONTAINING PROTEIN"/>
    <property type="match status" value="1"/>
</dbReference>
<evidence type="ECO:0000259" key="1">
    <source>
        <dbReference type="Pfam" id="PF00561"/>
    </source>
</evidence>
<dbReference type="Proteomes" id="UP000030645">
    <property type="component" value="Unassembled WGS sequence"/>
</dbReference>
<reference evidence="3" key="1">
    <citation type="submission" date="2013-01" db="EMBL/GenBank/DDBJ databases">
        <title>Draft Genome Sequence of a Mulberry Tree, Morus notabilis C.K. Schneid.</title>
        <authorList>
            <person name="He N."/>
            <person name="Zhao S."/>
        </authorList>
    </citation>
    <scope>NUCLEOTIDE SEQUENCE</scope>
</reference>
<dbReference type="SUPFAM" id="SSF53474">
    <property type="entry name" value="alpha/beta-Hydrolases"/>
    <property type="match status" value="2"/>
</dbReference>
<dbReference type="InterPro" id="IPR029058">
    <property type="entry name" value="AB_hydrolase_fold"/>
</dbReference>
<evidence type="ECO:0000313" key="3">
    <source>
        <dbReference type="Proteomes" id="UP000030645"/>
    </source>
</evidence>
<accession>W9QGR9</accession>